<dbReference type="RefSeq" id="WP_007273112.1">
    <property type="nucleotide sequence ID" value="NZ_AOCK01000014.1"/>
</dbReference>
<gene>
    <name evidence="2" type="ORF">ADIAG_03964</name>
</gene>
<evidence type="ECO:0000313" key="3">
    <source>
        <dbReference type="Proteomes" id="UP000012015"/>
    </source>
</evidence>
<feature type="coiled-coil region" evidence="1">
    <location>
        <begin position="14"/>
        <end position="66"/>
    </location>
</feature>
<dbReference type="AlphaFoldDB" id="M7MKJ1"/>
<keyword evidence="1" id="KW-0175">Coiled coil</keyword>
<sequence length="117" mass="12815">MAKDRKSAVALAAREKARTKASEMTQRHELLLEKAAEYFVLEEQSAARLEAAKTQAQQILEQAKKSFEAGRIERGRIVVSMLATGESRASVTQRLGISPGELRVLLEAAGSTEDTRS</sequence>
<comment type="caution">
    <text evidence="2">The sequence shown here is derived from an EMBL/GenBank/DDBJ whole genome shotgun (WGS) entry which is preliminary data.</text>
</comment>
<evidence type="ECO:0000313" key="2">
    <source>
        <dbReference type="EMBL" id="EMQ96827.1"/>
    </source>
</evidence>
<dbReference type="EMBL" id="AOCK01000014">
    <property type="protein sequence ID" value="EMQ96827.1"/>
    <property type="molecule type" value="Genomic_DNA"/>
</dbReference>
<organism evidence="2 3">
    <name type="scientific">Paeniglutamicibacter gangotriensis Lz1y</name>
    <dbReference type="NCBI Taxonomy" id="1276920"/>
    <lineage>
        <taxon>Bacteria</taxon>
        <taxon>Bacillati</taxon>
        <taxon>Actinomycetota</taxon>
        <taxon>Actinomycetes</taxon>
        <taxon>Micrococcales</taxon>
        <taxon>Micrococcaceae</taxon>
        <taxon>Paeniglutamicibacter</taxon>
    </lineage>
</organism>
<reference evidence="2 3" key="1">
    <citation type="journal article" date="2013" name="Genome Announc.">
        <title>Draft Genome Sequence of Arthrobacter gangotriensis Strain Lz1yT, Isolated from a Penguin Rookery Soil Sample Collected in Antarctica, near the Indian Station Dakshin Gangotri.</title>
        <authorList>
            <person name="Shivaji S."/>
            <person name="Ara S."/>
            <person name="Bandi S."/>
            <person name="Singh A."/>
            <person name="Kumar Pinnaka A."/>
        </authorList>
    </citation>
    <scope>NUCLEOTIDE SEQUENCE [LARGE SCALE GENOMIC DNA]</scope>
    <source>
        <strain evidence="2 3">Lz1y</strain>
    </source>
</reference>
<dbReference type="PATRIC" id="fig|1276920.7.peg.3959"/>
<protein>
    <submittedName>
        <fullName evidence="2">Uncharacterized protein</fullName>
    </submittedName>
</protein>
<name>M7MKJ1_9MICC</name>
<dbReference type="Proteomes" id="UP000012015">
    <property type="component" value="Unassembled WGS sequence"/>
</dbReference>
<evidence type="ECO:0000256" key="1">
    <source>
        <dbReference type="SAM" id="Coils"/>
    </source>
</evidence>
<keyword evidence="3" id="KW-1185">Reference proteome</keyword>
<accession>M7MKJ1</accession>
<proteinExistence type="predicted"/>